<evidence type="ECO:0000313" key="2">
    <source>
        <dbReference type="Proteomes" id="UP001169862"/>
    </source>
</evidence>
<dbReference type="Proteomes" id="UP001169862">
    <property type="component" value="Unassembled WGS sequence"/>
</dbReference>
<accession>A0AAW7XN44</accession>
<organism evidence="1 2">
    <name type="scientific">Neptunomonas phycophila</name>
    <dbReference type="NCBI Taxonomy" id="1572645"/>
    <lineage>
        <taxon>Bacteria</taxon>
        <taxon>Pseudomonadati</taxon>
        <taxon>Pseudomonadota</taxon>
        <taxon>Gammaproteobacteria</taxon>
        <taxon>Oceanospirillales</taxon>
        <taxon>Oceanospirillaceae</taxon>
        <taxon>Neptunomonas</taxon>
    </lineage>
</organism>
<name>A0AAW7XN44_9GAMM</name>
<reference evidence="1" key="1">
    <citation type="submission" date="2023-07" db="EMBL/GenBank/DDBJ databases">
        <title>Genome content predicts the carbon catabolic preferences of heterotrophic bacteria.</title>
        <authorList>
            <person name="Gralka M."/>
        </authorList>
    </citation>
    <scope>NUCLEOTIDE SEQUENCE</scope>
    <source>
        <strain evidence="1">I2M16</strain>
    </source>
</reference>
<dbReference type="EMBL" id="JAUOPG010000008">
    <property type="protein sequence ID" value="MDO6454358.1"/>
    <property type="molecule type" value="Genomic_DNA"/>
</dbReference>
<dbReference type="Pfam" id="PF08811">
    <property type="entry name" value="DUF1800"/>
    <property type="match status" value="1"/>
</dbReference>
<dbReference type="AlphaFoldDB" id="A0AAW7XN44"/>
<sequence length="467" mass="53940">MLALMQNQSVSRLLSTLVLSVCTFFTPVGWALSVDDAKHLALRTSFAATPDLMHALLPLSREEAVDYVMTRVEPNPVEPPEFVVNPPIKKKYNELTSKKRDELRKLDINRRGSLKAWWFERMTTTRAPLQEQLLLFWHNHFTTSSQKVKDPIMLYQQHELLRNQALGRFDLMLRLVMQDPAMLNYLDNSQNEKGKPNENLARELLELYTLGEGNYTEKDIKETARALTGWSTDNASRSFRLKAKQHDNGRKTILGESGGFTMPQVLDLLLKRPETAELITTKLWQQFISPTPNQDRVAELATAFKNHQYDIRRLLKQLLMEDAFWAKENRANLVKSPVELLVGLFRQLNIQFAPYHGLAVQSKLMGQDLFTPPNVKGWPVASTEWINTASLLKRQNAINRFMRAKEMNNKQQDEGMLYEAANTWAQSEQFNYQKDWLLAMEPVTDIEGNRPILTLRNLLNDPVYQLK</sequence>
<dbReference type="InterPro" id="IPR014917">
    <property type="entry name" value="DUF1800"/>
</dbReference>
<proteinExistence type="predicted"/>
<protein>
    <submittedName>
        <fullName evidence="1">DUF1800 domain-containing protein</fullName>
    </submittedName>
</protein>
<evidence type="ECO:0000313" key="1">
    <source>
        <dbReference type="EMBL" id="MDO6454358.1"/>
    </source>
</evidence>
<gene>
    <name evidence="1" type="ORF">Q4490_12360</name>
</gene>
<dbReference type="RefSeq" id="WP_303550981.1">
    <property type="nucleotide sequence ID" value="NZ_JAUOPG010000008.1"/>
</dbReference>
<comment type="caution">
    <text evidence="1">The sequence shown here is derived from an EMBL/GenBank/DDBJ whole genome shotgun (WGS) entry which is preliminary data.</text>
</comment>